<protein>
    <submittedName>
        <fullName evidence="1">Uncharacterized protein</fullName>
    </submittedName>
</protein>
<organism evidence="1">
    <name type="scientific">Anopheles darlingi</name>
    <name type="common">Mosquito</name>
    <dbReference type="NCBI Taxonomy" id="43151"/>
    <lineage>
        <taxon>Eukaryota</taxon>
        <taxon>Metazoa</taxon>
        <taxon>Ecdysozoa</taxon>
        <taxon>Arthropoda</taxon>
        <taxon>Hexapoda</taxon>
        <taxon>Insecta</taxon>
        <taxon>Pterygota</taxon>
        <taxon>Neoptera</taxon>
        <taxon>Endopterygota</taxon>
        <taxon>Diptera</taxon>
        <taxon>Nematocera</taxon>
        <taxon>Culicoidea</taxon>
        <taxon>Culicidae</taxon>
        <taxon>Anophelinae</taxon>
        <taxon>Anopheles</taxon>
    </lineage>
</organism>
<name>A0A2M4D9U3_ANODA</name>
<reference evidence="1" key="1">
    <citation type="submission" date="2018-01" db="EMBL/GenBank/DDBJ databases">
        <title>An insight into the sialome of Amazonian anophelines.</title>
        <authorList>
            <person name="Ribeiro J.M."/>
            <person name="Scarpassa V."/>
            <person name="Calvo E."/>
        </authorList>
    </citation>
    <scope>NUCLEOTIDE SEQUENCE</scope>
</reference>
<evidence type="ECO:0000313" key="1">
    <source>
        <dbReference type="EMBL" id="MBW74352.1"/>
    </source>
</evidence>
<accession>A0A2M4D9U3</accession>
<dbReference type="AlphaFoldDB" id="A0A2M4D9U3"/>
<proteinExistence type="predicted"/>
<dbReference type="EMBL" id="GGFL01010174">
    <property type="protein sequence ID" value="MBW74352.1"/>
    <property type="molecule type" value="Transcribed_RNA"/>
</dbReference>
<sequence length="140" mass="15441">MRSLTITGTPFLVRTVVAARFAITQHRQCKASVVALKHTRIGAAVVDRRIHYDRLEVALLIAPIGTILNAIAQLIHRKTGTIDSAAEIAITAQLFRWTVILILTTRAIFSAIAHIPLRDAHTRITPELVLTTHPILTACR</sequence>